<feature type="region of interest" description="Disordered" evidence="1">
    <location>
        <begin position="1"/>
        <end position="28"/>
    </location>
</feature>
<comment type="caution">
    <text evidence="2">The sequence shown here is derived from an EMBL/GenBank/DDBJ whole genome shotgun (WGS) entry which is preliminary data.</text>
</comment>
<keyword evidence="3" id="KW-1185">Reference proteome</keyword>
<evidence type="ECO:0000313" key="2">
    <source>
        <dbReference type="EMBL" id="KAJ4978012.1"/>
    </source>
</evidence>
<accession>A0A9Q0R009</accession>
<dbReference type="Proteomes" id="UP001141806">
    <property type="component" value="Unassembled WGS sequence"/>
</dbReference>
<evidence type="ECO:0000256" key="1">
    <source>
        <dbReference type="SAM" id="MobiDB-lite"/>
    </source>
</evidence>
<name>A0A9Q0R009_9MAGN</name>
<dbReference type="EMBL" id="JAMYWD010000002">
    <property type="protein sequence ID" value="KAJ4978012.1"/>
    <property type="molecule type" value="Genomic_DNA"/>
</dbReference>
<protein>
    <submittedName>
        <fullName evidence="2">Uncharacterized protein</fullName>
    </submittedName>
</protein>
<proteinExistence type="predicted"/>
<sequence length="129" mass="14165">MLSHPRTTPESSPVLSCPLSKSNASNESLQSDALIGQRIHVILNRRQKKAQQALAAATVVAAPPPTQASVAAASIYPKCCAAICKEVCNGVKGTEMKCWISWPWKTPKHLPNMSSFYIYNMRNWDGHMN</sequence>
<evidence type="ECO:0000313" key="3">
    <source>
        <dbReference type="Proteomes" id="UP001141806"/>
    </source>
</evidence>
<gene>
    <name evidence="2" type="ORF">NE237_008792</name>
</gene>
<dbReference type="AlphaFoldDB" id="A0A9Q0R009"/>
<organism evidence="2 3">
    <name type="scientific">Protea cynaroides</name>
    <dbReference type="NCBI Taxonomy" id="273540"/>
    <lineage>
        <taxon>Eukaryota</taxon>
        <taxon>Viridiplantae</taxon>
        <taxon>Streptophyta</taxon>
        <taxon>Embryophyta</taxon>
        <taxon>Tracheophyta</taxon>
        <taxon>Spermatophyta</taxon>
        <taxon>Magnoliopsida</taxon>
        <taxon>Proteales</taxon>
        <taxon>Proteaceae</taxon>
        <taxon>Protea</taxon>
    </lineage>
</organism>
<reference evidence="2" key="1">
    <citation type="journal article" date="2023" name="Plant J.">
        <title>The genome of the king protea, Protea cynaroides.</title>
        <authorList>
            <person name="Chang J."/>
            <person name="Duong T.A."/>
            <person name="Schoeman C."/>
            <person name="Ma X."/>
            <person name="Roodt D."/>
            <person name="Barker N."/>
            <person name="Li Z."/>
            <person name="Van de Peer Y."/>
            <person name="Mizrachi E."/>
        </authorList>
    </citation>
    <scope>NUCLEOTIDE SEQUENCE</scope>
    <source>
        <tissue evidence="2">Young leaves</tissue>
    </source>
</reference>